<reference evidence="2 3" key="1">
    <citation type="submission" date="2010-09" db="EMBL/GenBank/DDBJ databases">
        <authorList>
            <person name="Durkin A.S."/>
            <person name="Madupu R."/>
            <person name="Torralba M."/>
            <person name="Gillis M."/>
            <person name="Methe B."/>
            <person name="Sutton G."/>
            <person name="Nelson K.E."/>
        </authorList>
    </citation>
    <scope>NUCLEOTIDE SEQUENCE [LARGE SCALE GENOMIC DNA]</scope>
    <source>
        <strain evidence="2 3">LactinV 01V1-a</strain>
    </source>
</reference>
<organism evidence="2 3">
    <name type="scientific">Lactobacillus iners LactinV 01V1-a</name>
    <dbReference type="NCBI Taxonomy" id="879297"/>
    <lineage>
        <taxon>Bacteria</taxon>
        <taxon>Bacillati</taxon>
        <taxon>Bacillota</taxon>
        <taxon>Bacilli</taxon>
        <taxon>Lactobacillales</taxon>
        <taxon>Lactobacillaceae</taxon>
        <taxon>Lactobacillus</taxon>
    </lineage>
</organism>
<protein>
    <recommendedName>
        <fullName evidence="1">CD-NTase associated protein 4-like DNA endonuclease domain-containing protein</fullName>
    </recommendedName>
</protein>
<dbReference type="Pfam" id="PF14130">
    <property type="entry name" value="Cap4_nuclease"/>
    <property type="match status" value="1"/>
</dbReference>
<dbReference type="AlphaFoldDB" id="E1NST2"/>
<dbReference type="Proteomes" id="UP000003648">
    <property type="component" value="Unassembled WGS sequence"/>
</dbReference>
<gene>
    <name evidence="2" type="ORF">HMPREF9211_1517</name>
</gene>
<dbReference type="InterPro" id="IPR025382">
    <property type="entry name" value="Cap4-like_endonuclease_dom"/>
</dbReference>
<sequence length="233" mass="27228">MCNKQLKINNKEIDFPEQCFGDLDQDVLDDVRKKLCTELNLETVCLDNVFYIFDNMDLLNPEDSIRGKLVKSFVDIKGEEPQNPNALYRLVVDSVKEKASYEFDSGTYEDVVKNKGITRSEFDKMLNAHKKESKNGVNETQEYINNLSFAKRRRYNTALGNILEMQQSESLRLIKIKIYNYIVEHEDSLDDIESYLKEISKLFDDDFDVEFTDDMKSVQYIMIYYMYASGGIL</sequence>
<dbReference type="GO" id="GO:0004518">
    <property type="term" value="F:nuclease activity"/>
    <property type="evidence" value="ECO:0007669"/>
    <property type="project" value="InterPro"/>
</dbReference>
<evidence type="ECO:0000313" key="3">
    <source>
        <dbReference type="Proteomes" id="UP000003648"/>
    </source>
</evidence>
<dbReference type="EMBL" id="AEHQ01000048">
    <property type="protein sequence ID" value="EFO70835.1"/>
    <property type="molecule type" value="Genomic_DNA"/>
</dbReference>
<name>E1NST2_9LACO</name>
<accession>E1NST2</accession>
<feature type="domain" description="CD-NTase associated protein 4-like DNA endonuclease" evidence="1">
    <location>
        <begin position="2"/>
        <end position="99"/>
    </location>
</feature>
<evidence type="ECO:0000313" key="2">
    <source>
        <dbReference type="EMBL" id="EFO70835.1"/>
    </source>
</evidence>
<comment type="caution">
    <text evidence="2">The sequence shown here is derived from an EMBL/GenBank/DDBJ whole genome shotgun (WGS) entry which is preliminary data.</text>
</comment>
<proteinExistence type="predicted"/>
<evidence type="ECO:0000259" key="1">
    <source>
        <dbReference type="Pfam" id="PF14130"/>
    </source>
</evidence>